<comment type="caution">
    <text evidence="13">The sequence shown here is derived from an EMBL/GenBank/DDBJ whole genome shotgun (WGS) entry which is preliminary data.</text>
</comment>
<feature type="binding site" evidence="10">
    <location>
        <position position="200"/>
    </location>
    <ligand>
        <name>substrate</name>
    </ligand>
</feature>
<dbReference type="GO" id="GO:0005737">
    <property type="term" value="C:cytoplasm"/>
    <property type="evidence" value="ECO:0007669"/>
    <property type="project" value="TreeGrafter"/>
</dbReference>
<feature type="domain" description="Quinolinate phosphoribosyl transferase C-terminal" evidence="11">
    <location>
        <begin position="117"/>
        <end position="280"/>
    </location>
</feature>
<keyword evidence="7 9" id="KW-0808">Transferase</keyword>
<dbReference type="EC" id="2.4.2.19" evidence="4"/>
<feature type="domain" description="Quinolinate phosphoribosyl transferase N-terminal" evidence="12">
    <location>
        <begin position="30"/>
        <end position="114"/>
    </location>
</feature>
<dbReference type="Gene3D" id="3.20.20.70">
    <property type="entry name" value="Aldolase class I"/>
    <property type="match status" value="1"/>
</dbReference>
<dbReference type="InterPro" id="IPR002638">
    <property type="entry name" value="Quinolinate_PRibosylTrfase_C"/>
</dbReference>
<dbReference type="Gene3D" id="3.90.1170.20">
    <property type="entry name" value="Quinolinate phosphoribosyl transferase, N-terminal domain"/>
    <property type="match status" value="1"/>
</dbReference>
<evidence type="ECO:0000256" key="1">
    <source>
        <dbReference type="ARBA" id="ARBA00003237"/>
    </source>
</evidence>
<keyword evidence="5" id="KW-0662">Pyridine nucleotide biosynthesis</keyword>
<dbReference type="GO" id="GO:0034213">
    <property type="term" value="P:quinolinate catabolic process"/>
    <property type="evidence" value="ECO:0007669"/>
    <property type="project" value="TreeGrafter"/>
</dbReference>
<dbReference type="SUPFAM" id="SSF51690">
    <property type="entry name" value="Nicotinate/Quinolinate PRTase C-terminal domain-like"/>
    <property type="match status" value="1"/>
</dbReference>
<dbReference type="PANTHER" id="PTHR32179:SF3">
    <property type="entry name" value="NICOTINATE-NUCLEOTIDE PYROPHOSPHORYLASE [CARBOXYLATING]"/>
    <property type="match status" value="1"/>
</dbReference>
<dbReference type="InterPro" id="IPR037128">
    <property type="entry name" value="Quinolinate_PRibosylTase_N_sf"/>
</dbReference>
<dbReference type="InterPro" id="IPR036068">
    <property type="entry name" value="Nicotinate_pribotase-like_C"/>
</dbReference>
<evidence type="ECO:0000256" key="2">
    <source>
        <dbReference type="ARBA" id="ARBA00004893"/>
    </source>
</evidence>
<evidence type="ECO:0000256" key="6">
    <source>
        <dbReference type="ARBA" id="ARBA00022676"/>
    </source>
</evidence>
<comment type="pathway">
    <text evidence="2">Cofactor biosynthesis; NAD(+) biosynthesis; nicotinate D-ribonucleotide from quinolinate: step 1/1.</text>
</comment>
<evidence type="ECO:0000256" key="5">
    <source>
        <dbReference type="ARBA" id="ARBA00022642"/>
    </source>
</evidence>
<dbReference type="Pfam" id="PF01729">
    <property type="entry name" value="QRPTase_C"/>
    <property type="match status" value="1"/>
</dbReference>
<dbReference type="InterPro" id="IPR027277">
    <property type="entry name" value="NadC/ModD"/>
</dbReference>
<dbReference type="STRING" id="1656094.BFC18_09370"/>
<evidence type="ECO:0000256" key="10">
    <source>
        <dbReference type="PIRSR" id="PIRSR006250-1"/>
    </source>
</evidence>
<dbReference type="FunFam" id="3.20.20.70:FF:000030">
    <property type="entry name" value="Nicotinate-nucleotide pyrophosphorylase, carboxylating"/>
    <property type="match status" value="1"/>
</dbReference>
<dbReference type="Pfam" id="PF02749">
    <property type="entry name" value="QRPTase_N"/>
    <property type="match status" value="1"/>
</dbReference>
<evidence type="ECO:0000313" key="13">
    <source>
        <dbReference type="EMBL" id="OFC71352.1"/>
    </source>
</evidence>
<evidence type="ECO:0000256" key="7">
    <source>
        <dbReference type="ARBA" id="ARBA00022679"/>
    </source>
</evidence>
<reference evidence="13 14" key="1">
    <citation type="submission" date="2016-08" db="EMBL/GenBank/DDBJ databases">
        <authorList>
            <person name="Seilhamer J.J."/>
        </authorList>
    </citation>
    <scope>NUCLEOTIDE SEQUENCE [LARGE SCALE GENOMIC DNA]</scope>
    <source>
        <strain evidence="13 14">KCTC 42603</strain>
    </source>
</reference>
<comment type="function">
    <text evidence="1">Involved in the catabolism of quinolinic acid (QA).</text>
</comment>
<evidence type="ECO:0000256" key="8">
    <source>
        <dbReference type="ARBA" id="ARBA00033102"/>
    </source>
</evidence>
<protein>
    <recommendedName>
        <fullName evidence="4">nicotinate-nucleotide diphosphorylase (carboxylating)</fullName>
        <ecNumber evidence="4">2.4.2.19</ecNumber>
    </recommendedName>
    <alternativeName>
        <fullName evidence="8">Quinolinate phosphoribosyltransferase [decarboxylating]</fullName>
    </alternativeName>
</protein>
<feature type="binding site" evidence="10">
    <location>
        <begin position="244"/>
        <end position="246"/>
    </location>
    <ligand>
        <name>substrate</name>
    </ligand>
</feature>
<dbReference type="PIRSF" id="PIRSF006250">
    <property type="entry name" value="NadC_ModD"/>
    <property type="match status" value="1"/>
</dbReference>
<dbReference type="Proteomes" id="UP000175691">
    <property type="component" value="Unassembled WGS sequence"/>
</dbReference>
<dbReference type="NCBIfam" id="TIGR00078">
    <property type="entry name" value="nadC"/>
    <property type="match status" value="1"/>
</dbReference>
<name>A0A1E7ZD26_9ALTE</name>
<dbReference type="UniPathway" id="UPA00253">
    <property type="reaction ID" value="UER00331"/>
</dbReference>
<keyword evidence="14" id="KW-1185">Reference proteome</keyword>
<dbReference type="GO" id="GO:0004514">
    <property type="term" value="F:nicotinate-nucleotide diphosphorylase (carboxylating) activity"/>
    <property type="evidence" value="ECO:0007669"/>
    <property type="project" value="UniProtKB-EC"/>
</dbReference>
<dbReference type="RefSeq" id="WP_070125045.1">
    <property type="nucleotide sequence ID" value="NZ_MDHN01000015.1"/>
</dbReference>
<feature type="binding site" evidence="10">
    <location>
        <position position="104"/>
    </location>
    <ligand>
        <name>substrate</name>
    </ligand>
</feature>
<evidence type="ECO:0000256" key="3">
    <source>
        <dbReference type="ARBA" id="ARBA00009400"/>
    </source>
</evidence>
<dbReference type="CDD" id="cd01572">
    <property type="entry name" value="QPRTase"/>
    <property type="match status" value="1"/>
</dbReference>
<evidence type="ECO:0000313" key="14">
    <source>
        <dbReference type="Proteomes" id="UP000175691"/>
    </source>
</evidence>
<feature type="binding site" evidence="10">
    <location>
        <position position="161"/>
    </location>
    <ligand>
        <name>substrate</name>
    </ligand>
</feature>
<feature type="binding site" evidence="10">
    <location>
        <position position="171"/>
    </location>
    <ligand>
        <name>substrate</name>
    </ligand>
</feature>
<proteinExistence type="inferred from homology"/>
<dbReference type="SUPFAM" id="SSF54675">
    <property type="entry name" value="Nicotinate/Quinolinate PRTase N-terminal domain-like"/>
    <property type="match status" value="1"/>
</dbReference>
<dbReference type="PANTHER" id="PTHR32179">
    <property type="entry name" value="NICOTINATE-NUCLEOTIDE PYROPHOSPHORYLASE [CARBOXYLATING]"/>
    <property type="match status" value="1"/>
</dbReference>
<feature type="binding site" evidence="10">
    <location>
        <begin position="137"/>
        <end position="139"/>
    </location>
    <ligand>
        <name>substrate</name>
    </ligand>
</feature>
<keyword evidence="6 9" id="KW-0328">Glycosyltransferase</keyword>
<accession>A0A1E7ZD26</accession>
<evidence type="ECO:0000259" key="12">
    <source>
        <dbReference type="Pfam" id="PF02749"/>
    </source>
</evidence>
<evidence type="ECO:0000256" key="4">
    <source>
        <dbReference type="ARBA" id="ARBA00011944"/>
    </source>
</evidence>
<sequence length="285" mass="30604">MTTPTLDDIRQQVTQALAEDLGGSADASQDITANLISADTQATATIITREDCIVCGMEWVKAAFSLIDESIEVNILIDDGQQAKADDVLVSLAGPARGILTAERTALNFLQTLSATATVSHYYASILAPYPTKILDTRKTLPGLRLAQKYAVACGGGKNHRIGLFDAFLIKENHIFACDSIEKAVATAKQNHPDKPVEVEVENLQELKEALEAGADIIMLDNFSNDQIRSAVDITKGQSKLEVSGNITDERLQSLGKLGVDFISSGALTKNVMAVDLSLRVAMKD</sequence>
<feature type="binding site" evidence="10">
    <location>
        <position position="221"/>
    </location>
    <ligand>
        <name>substrate</name>
    </ligand>
</feature>
<evidence type="ECO:0000259" key="11">
    <source>
        <dbReference type="Pfam" id="PF01729"/>
    </source>
</evidence>
<comment type="similarity">
    <text evidence="3 9">Belongs to the NadC/ModD family.</text>
</comment>
<dbReference type="InterPro" id="IPR004393">
    <property type="entry name" value="NadC"/>
</dbReference>
<dbReference type="EMBL" id="MDHN01000015">
    <property type="protein sequence ID" value="OFC71352.1"/>
    <property type="molecule type" value="Genomic_DNA"/>
</dbReference>
<dbReference type="OrthoDB" id="9782546at2"/>
<feature type="binding site" evidence="10">
    <location>
        <begin position="265"/>
        <end position="267"/>
    </location>
    <ligand>
        <name>substrate</name>
    </ligand>
</feature>
<dbReference type="InterPro" id="IPR013785">
    <property type="entry name" value="Aldolase_TIM"/>
</dbReference>
<gene>
    <name evidence="13" type="ORF">BFC18_09370</name>
</gene>
<evidence type="ECO:0000256" key="9">
    <source>
        <dbReference type="PIRNR" id="PIRNR006250"/>
    </source>
</evidence>
<dbReference type="InterPro" id="IPR022412">
    <property type="entry name" value="Quinolinate_PRibosylTrfase_N"/>
</dbReference>
<dbReference type="AlphaFoldDB" id="A0A1E7ZD26"/>
<dbReference type="GO" id="GO:0009435">
    <property type="term" value="P:NAD+ biosynthetic process"/>
    <property type="evidence" value="ECO:0007669"/>
    <property type="project" value="UniProtKB-UniPathway"/>
</dbReference>
<organism evidence="13 14">
    <name type="scientific">Alteromonas confluentis</name>
    <dbReference type="NCBI Taxonomy" id="1656094"/>
    <lineage>
        <taxon>Bacteria</taxon>
        <taxon>Pseudomonadati</taxon>
        <taxon>Pseudomonadota</taxon>
        <taxon>Gammaproteobacteria</taxon>
        <taxon>Alteromonadales</taxon>
        <taxon>Alteromonadaceae</taxon>
        <taxon>Alteromonas/Salinimonas group</taxon>
        <taxon>Alteromonas</taxon>
    </lineage>
</organism>